<protein>
    <submittedName>
        <fullName evidence="3">COF family HAD hydrolase protein</fullName>
        <ecNumber evidence="3">3.1.3.23</ecNumber>
    </submittedName>
</protein>
<dbReference type="KEGG" id="mcit:NCTC10181_00532"/>
<comment type="cofactor">
    <cofactor evidence="1">
        <name>Mg(2+)</name>
        <dbReference type="ChEBI" id="CHEBI:18420"/>
    </cofactor>
</comment>
<dbReference type="Gene3D" id="3.30.1240.10">
    <property type="match status" value="1"/>
</dbReference>
<comment type="similarity">
    <text evidence="2">Belongs to the HAD-like hydrolase superfamily. Cof family.</text>
</comment>
<evidence type="ECO:0000313" key="4">
    <source>
        <dbReference type="Proteomes" id="UP000290985"/>
    </source>
</evidence>
<dbReference type="PANTHER" id="PTHR10000:SF8">
    <property type="entry name" value="HAD SUPERFAMILY HYDROLASE-LIKE, TYPE 3"/>
    <property type="match status" value="1"/>
</dbReference>
<dbReference type="NCBIfam" id="TIGR01484">
    <property type="entry name" value="HAD-SF-IIB"/>
    <property type="match status" value="1"/>
</dbReference>
<evidence type="ECO:0000313" key="3">
    <source>
        <dbReference type="EMBL" id="VEU74674.1"/>
    </source>
</evidence>
<dbReference type="InterPro" id="IPR000150">
    <property type="entry name" value="Cof"/>
</dbReference>
<reference evidence="3 4" key="1">
    <citation type="submission" date="2019-01" db="EMBL/GenBank/DDBJ databases">
        <authorList>
            <consortium name="Pathogen Informatics"/>
        </authorList>
    </citation>
    <scope>NUCLEOTIDE SEQUENCE [LARGE SCALE GENOMIC DNA]</scope>
    <source>
        <strain evidence="3 4">NCTC10181</strain>
    </source>
</reference>
<evidence type="ECO:0000256" key="1">
    <source>
        <dbReference type="ARBA" id="ARBA00001946"/>
    </source>
</evidence>
<dbReference type="SUPFAM" id="SSF56784">
    <property type="entry name" value="HAD-like"/>
    <property type="match status" value="1"/>
</dbReference>
<organism evidence="3 4">
    <name type="scientific">Mycoplasmopsis citelli</name>
    <dbReference type="NCBI Taxonomy" id="171281"/>
    <lineage>
        <taxon>Bacteria</taxon>
        <taxon>Bacillati</taxon>
        <taxon>Mycoplasmatota</taxon>
        <taxon>Mycoplasmoidales</taxon>
        <taxon>Metamycoplasmataceae</taxon>
        <taxon>Mycoplasmopsis</taxon>
    </lineage>
</organism>
<dbReference type="OrthoDB" id="384659at2"/>
<evidence type="ECO:0000256" key="2">
    <source>
        <dbReference type="ARBA" id="ARBA00034778"/>
    </source>
</evidence>
<dbReference type="GO" id="GO:0000287">
    <property type="term" value="F:magnesium ion binding"/>
    <property type="evidence" value="ECO:0007669"/>
    <property type="project" value="TreeGrafter"/>
</dbReference>
<dbReference type="AlphaFoldDB" id="A0A449B2B7"/>
<dbReference type="InterPro" id="IPR006379">
    <property type="entry name" value="HAD-SF_hydro_IIB"/>
</dbReference>
<gene>
    <name evidence="3" type="primary">supH</name>
    <name evidence="3" type="ORF">NCTC10181_00532</name>
</gene>
<dbReference type="SFLD" id="SFLDS00003">
    <property type="entry name" value="Haloacid_Dehalogenase"/>
    <property type="match status" value="1"/>
</dbReference>
<dbReference type="Pfam" id="PF08282">
    <property type="entry name" value="Hydrolase_3"/>
    <property type="match status" value="1"/>
</dbReference>
<dbReference type="InterPro" id="IPR036412">
    <property type="entry name" value="HAD-like_sf"/>
</dbReference>
<dbReference type="Gene3D" id="3.40.50.1000">
    <property type="entry name" value="HAD superfamily/HAD-like"/>
    <property type="match status" value="1"/>
</dbReference>
<name>A0A449B2B7_9BACT</name>
<sequence>MQNKYLFAFDLDGTLLKRNGTIDPLTQQALTYSEQKGHYNVLATGRGILKVKHLIKNKIIQNIHFAVCSNGSIIWDVNNDKINIYGKLSKEVYYKVRKYALEHELLLNFDTDVLNGTLVATKNQNQYPTWMTDDEKKRLKIFNRLKLEQCDDLSNLNSTNLLQMSLKSSTELWPIVTNKLKEELKDQAIVCLTNFNYTDINPIGISKYQGIKKLLGNLNLSKENLIAFGDSGNDCEMLRNSRFGFCMSNGTPEAKNIASEIIGDHESDTIGKKIFELINQTN</sequence>
<proteinExistence type="inferred from homology"/>
<dbReference type="RefSeq" id="WP_129725483.1">
    <property type="nucleotide sequence ID" value="NZ_CP101807.1"/>
</dbReference>
<dbReference type="EMBL" id="LR215036">
    <property type="protein sequence ID" value="VEU74674.1"/>
    <property type="molecule type" value="Genomic_DNA"/>
</dbReference>
<dbReference type="Proteomes" id="UP000290985">
    <property type="component" value="Chromosome"/>
</dbReference>
<dbReference type="GO" id="GO:0005829">
    <property type="term" value="C:cytosol"/>
    <property type="evidence" value="ECO:0007669"/>
    <property type="project" value="TreeGrafter"/>
</dbReference>
<keyword evidence="3" id="KW-0378">Hydrolase</keyword>
<accession>A0A449B2B7</accession>
<dbReference type="GO" id="GO:0050308">
    <property type="term" value="F:sugar-phosphatase activity"/>
    <property type="evidence" value="ECO:0007669"/>
    <property type="project" value="UniProtKB-EC"/>
</dbReference>
<dbReference type="EC" id="3.1.3.23" evidence="3"/>
<dbReference type="PANTHER" id="PTHR10000">
    <property type="entry name" value="PHOSPHOSERINE PHOSPHATASE"/>
    <property type="match status" value="1"/>
</dbReference>
<dbReference type="InterPro" id="IPR023214">
    <property type="entry name" value="HAD_sf"/>
</dbReference>
<dbReference type="SFLD" id="SFLDG01140">
    <property type="entry name" value="C2.B:_Phosphomannomutase_and_P"/>
    <property type="match status" value="1"/>
</dbReference>
<keyword evidence="4" id="KW-1185">Reference proteome</keyword>
<dbReference type="NCBIfam" id="TIGR00099">
    <property type="entry name" value="Cof-subfamily"/>
    <property type="match status" value="1"/>
</dbReference>